<feature type="compositionally biased region" description="Basic and acidic residues" evidence="1">
    <location>
        <begin position="104"/>
        <end position="113"/>
    </location>
</feature>
<feature type="compositionally biased region" description="Basic and acidic residues" evidence="1">
    <location>
        <begin position="142"/>
        <end position="162"/>
    </location>
</feature>
<dbReference type="GO" id="GO:0005509">
    <property type="term" value="F:calcium ion binding"/>
    <property type="evidence" value="ECO:0007669"/>
    <property type="project" value="InterPro"/>
</dbReference>
<sequence length="218" mass="24165">MSRNKLVLIALSSVMIVGAAAGASVAAPGDKARQPPRRMMGEGMRAEAMREVAFVRMLKQFDTNKDGQISKQEAQNGIEKVFAAIDENNDGALTPGEIRKHREAQMVDRKAPDDQMGANDDAMPNAAQTADNGDQPTIPKRANHDRGDGDRGRGDKRWGMRDGGRMVFTSMMRRMDTDENGQISRHEAEAAFDRFFIRMDRNKDGAISIDDMPNRPFL</sequence>
<feature type="region of interest" description="Disordered" evidence="1">
    <location>
        <begin position="104"/>
        <end position="162"/>
    </location>
</feature>
<dbReference type="Proteomes" id="UP000199542">
    <property type="component" value="Unassembled WGS sequence"/>
</dbReference>
<dbReference type="Gene3D" id="1.10.238.10">
    <property type="entry name" value="EF-hand"/>
    <property type="match status" value="2"/>
</dbReference>
<keyword evidence="2" id="KW-0732">Signal</keyword>
<evidence type="ECO:0000313" key="5">
    <source>
        <dbReference type="Proteomes" id="UP000199542"/>
    </source>
</evidence>
<evidence type="ECO:0000313" key="4">
    <source>
        <dbReference type="EMBL" id="SCW36829.1"/>
    </source>
</evidence>
<dbReference type="InterPro" id="IPR018247">
    <property type="entry name" value="EF_Hand_1_Ca_BS"/>
</dbReference>
<dbReference type="Pfam" id="PF13202">
    <property type="entry name" value="EF-hand_5"/>
    <property type="match status" value="4"/>
</dbReference>
<feature type="domain" description="EF-hand" evidence="3">
    <location>
        <begin position="49"/>
        <end position="84"/>
    </location>
</feature>
<protein>
    <submittedName>
        <fullName evidence="4">EF-hand domain pair</fullName>
    </submittedName>
</protein>
<name>A0A1G4PXV7_9HYPH</name>
<feature type="signal peptide" evidence="2">
    <location>
        <begin position="1"/>
        <end position="26"/>
    </location>
</feature>
<proteinExistence type="predicted"/>
<dbReference type="SMART" id="SM00054">
    <property type="entry name" value="EFh"/>
    <property type="match status" value="2"/>
</dbReference>
<dbReference type="PROSITE" id="PS00018">
    <property type="entry name" value="EF_HAND_1"/>
    <property type="match status" value="1"/>
</dbReference>
<organism evidence="4 5">
    <name type="scientific">Rhizobium mongolense subsp. loessense</name>
    <dbReference type="NCBI Taxonomy" id="158890"/>
    <lineage>
        <taxon>Bacteria</taxon>
        <taxon>Pseudomonadati</taxon>
        <taxon>Pseudomonadota</taxon>
        <taxon>Alphaproteobacteria</taxon>
        <taxon>Hyphomicrobiales</taxon>
        <taxon>Rhizobiaceae</taxon>
        <taxon>Rhizobium/Agrobacterium group</taxon>
        <taxon>Rhizobium</taxon>
    </lineage>
</organism>
<dbReference type="RefSeq" id="WP_092583821.1">
    <property type="nucleotide sequence ID" value="NZ_FMTM01000001.1"/>
</dbReference>
<evidence type="ECO:0000256" key="2">
    <source>
        <dbReference type="SAM" id="SignalP"/>
    </source>
</evidence>
<reference evidence="4 5" key="1">
    <citation type="submission" date="2016-10" db="EMBL/GenBank/DDBJ databases">
        <authorList>
            <person name="de Groot N.N."/>
        </authorList>
    </citation>
    <scope>NUCLEOTIDE SEQUENCE [LARGE SCALE GENOMIC DNA]</scope>
    <source>
        <strain evidence="4 5">CGMCC 1.3401</strain>
    </source>
</reference>
<dbReference type="SUPFAM" id="SSF47473">
    <property type="entry name" value="EF-hand"/>
    <property type="match status" value="1"/>
</dbReference>
<feature type="domain" description="EF-hand" evidence="3">
    <location>
        <begin position="163"/>
        <end position="198"/>
    </location>
</feature>
<dbReference type="AlphaFoldDB" id="A0A1G4PXV7"/>
<dbReference type="InterPro" id="IPR011992">
    <property type="entry name" value="EF-hand-dom_pair"/>
</dbReference>
<evidence type="ECO:0000256" key="1">
    <source>
        <dbReference type="SAM" id="MobiDB-lite"/>
    </source>
</evidence>
<accession>A0A1G4PXV7</accession>
<dbReference type="EMBL" id="FMTM01000001">
    <property type="protein sequence ID" value="SCW36829.1"/>
    <property type="molecule type" value="Genomic_DNA"/>
</dbReference>
<feature type="chain" id="PRO_5011596698" evidence="2">
    <location>
        <begin position="27"/>
        <end position="218"/>
    </location>
</feature>
<evidence type="ECO:0000259" key="3">
    <source>
        <dbReference type="PROSITE" id="PS50222"/>
    </source>
</evidence>
<dbReference type="InterPro" id="IPR002048">
    <property type="entry name" value="EF_hand_dom"/>
</dbReference>
<feature type="compositionally biased region" description="Polar residues" evidence="1">
    <location>
        <begin position="126"/>
        <end position="135"/>
    </location>
</feature>
<gene>
    <name evidence="4" type="ORF">SAMN02927900_01070</name>
</gene>
<dbReference type="PROSITE" id="PS50222">
    <property type="entry name" value="EF_HAND_2"/>
    <property type="match status" value="2"/>
</dbReference>